<feature type="coiled-coil region" evidence="4">
    <location>
        <begin position="265"/>
        <end position="339"/>
    </location>
</feature>
<organism evidence="6 7">
    <name type="scientific">Veillonella montpellierensis DNF00314</name>
    <dbReference type="NCBI Taxonomy" id="1401067"/>
    <lineage>
        <taxon>Bacteria</taxon>
        <taxon>Bacillati</taxon>
        <taxon>Bacillota</taxon>
        <taxon>Negativicutes</taxon>
        <taxon>Veillonellales</taxon>
        <taxon>Veillonellaceae</taxon>
        <taxon>Veillonella</taxon>
    </lineage>
</organism>
<gene>
    <name evidence="6" type="ORF">HMPREF0872_07175</name>
</gene>
<feature type="coiled-coil region" evidence="4">
    <location>
        <begin position="665"/>
        <end position="692"/>
    </location>
</feature>
<name>A0A096AIA2_9FIRM</name>
<reference evidence="6 7" key="1">
    <citation type="submission" date="2014-07" db="EMBL/GenBank/DDBJ databases">
        <authorList>
            <person name="McCorrison J."/>
            <person name="Sanka R."/>
            <person name="Torralba M."/>
            <person name="Gillis M."/>
            <person name="Haft D.H."/>
            <person name="Methe B."/>
            <person name="Sutton G."/>
            <person name="Nelson K.E."/>
        </authorList>
    </citation>
    <scope>NUCLEOTIDE SEQUENCE [LARGE SCALE GENOMIC DNA]</scope>
    <source>
        <strain evidence="6 7">DNF00314</strain>
    </source>
</reference>
<dbReference type="InterPro" id="IPR038729">
    <property type="entry name" value="Rad50/SbcC_AAA"/>
</dbReference>
<feature type="domain" description="Rad50/SbcC-type AAA" evidence="5">
    <location>
        <begin position="5"/>
        <end position="276"/>
    </location>
</feature>
<dbReference type="AlphaFoldDB" id="A0A096AIA2"/>
<protein>
    <recommendedName>
        <fullName evidence="3">Nuclease SbcCD subunit C</fullName>
    </recommendedName>
</protein>
<dbReference type="Pfam" id="PF13476">
    <property type="entry name" value="AAA_23"/>
    <property type="match status" value="1"/>
</dbReference>
<dbReference type="Gene3D" id="3.40.50.300">
    <property type="entry name" value="P-loop containing nucleotide triphosphate hydrolases"/>
    <property type="match status" value="2"/>
</dbReference>
<evidence type="ECO:0000313" key="6">
    <source>
        <dbReference type="EMBL" id="KGF46813.1"/>
    </source>
</evidence>
<evidence type="ECO:0000256" key="4">
    <source>
        <dbReference type="SAM" id="Coils"/>
    </source>
</evidence>
<sequence length="1020" mass="116597">MKPIRLVIQAFGPYKDRVELDFSSLEDHTLFLITGPTGAGKTSILDAMVYALYGQTSGSLRDGADMRSDFSDIDTATYVSFTFSIGQTKYKIDRSPKQMVKRKRGPGLKEQSASASLYRWKENEHDWHMITSSSQVLKERVQEIIGFRADQFLQVVLLPQGEFRKLLVASTTEREELLHNLFKTEIYTRLQHVLKERFDAAYEEASELVHEEERLLQQEGVGTLGELETHVTNYKNSETSLLQTLKQADALLQKATCNRTSWMEYTKIQKELEGYEEMHQKLMREENTIEALKNKLRVLTQLKPIIEVMERTLEEEKQCEAWKERKRQLFDEKEELKIIEKDVLTREQAWQEQQSACQKATLRLGQLQDKDSGVAHLKRLETLVEEKEQERIAVEKKLSKEKELQVAVTETMEKEQAALDKVDAWLLAHRDDAKLWEQEKQRHHRLTELIQWKKEKEKAIAEYNIVTHELSAMEETLLQTKHEAALLQQAFQLAQAYQLSTTLAEGEPCMVCGAVHHPRLAVKPEATPTKVEVDKAYTDVQTLQARICTERAKCEALGRRQQDVERQIESCLEDLDISSVAIADESLRSCEAMLDTLARSNEEWKVQEAQRDLYRKEREAHGQEKDAYQVAIHQCLIDIERLATQVTTMQKELEERYQQLGLTGDDAYETIVDELKRTIDAHEREGVAIRKEQERIISSMTKNDTEQATIDEQVRAISETIEDHKKTYLEALKHLGISEEAIVLYRSEMELVSSWQETIQTYEKSAHENQALIHSAKERLTRVELLETMIDDDVYKALQEERDAAYGAITTHRIECERLEKVVHELQTLQASHHLQTEQLAFITRLHELANGGVSGLRGVTFERYVLGAILDEVMYAANERLRNVSRGRYELQRDTSIGGRGGRGLDLVVLDTYTGMPRPANTLSGGEMFLASLSLALGLADVIQSYAGGIHMDTMFIDEGFGTLDAETLEIALDTLVSLQASGRLIGVISHVAELKERIPAHLIITRLAQGSTAQFRVS</sequence>
<keyword evidence="7" id="KW-1185">Reference proteome</keyword>
<comment type="subunit">
    <text evidence="2">Heterodimer of SbcC and SbcD.</text>
</comment>
<evidence type="ECO:0000256" key="3">
    <source>
        <dbReference type="ARBA" id="ARBA00013368"/>
    </source>
</evidence>
<dbReference type="PANTHER" id="PTHR32114:SF2">
    <property type="entry name" value="ABC TRANSPORTER ABCH.3"/>
    <property type="match status" value="1"/>
</dbReference>
<keyword evidence="4" id="KW-0175">Coiled coil</keyword>
<dbReference type="EMBL" id="JRNT01000027">
    <property type="protein sequence ID" value="KGF46813.1"/>
    <property type="molecule type" value="Genomic_DNA"/>
</dbReference>
<dbReference type="eggNOG" id="COG0419">
    <property type="taxonomic scope" value="Bacteria"/>
</dbReference>
<dbReference type="InterPro" id="IPR027417">
    <property type="entry name" value="P-loop_NTPase"/>
</dbReference>
<dbReference type="SUPFAM" id="SSF52540">
    <property type="entry name" value="P-loop containing nucleoside triphosphate hydrolases"/>
    <property type="match status" value="1"/>
</dbReference>
<feature type="coiled-coil region" evidence="4">
    <location>
        <begin position="377"/>
        <end position="404"/>
    </location>
</feature>
<comment type="similarity">
    <text evidence="1">Belongs to the SMC family. SbcC subfamily.</text>
</comment>
<dbReference type="RefSeq" id="WP_038152980.1">
    <property type="nucleotide sequence ID" value="NZ_JRNT01000027.1"/>
</dbReference>
<dbReference type="Proteomes" id="UP000029628">
    <property type="component" value="Unassembled WGS sequence"/>
</dbReference>
<comment type="caution">
    <text evidence="6">The sequence shown here is derived from an EMBL/GenBank/DDBJ whole genome shotgun (WGS) entry which is preliminary data.</text>
</comment>
<accession>A0A096AIA2</accession>
<evidence type="ECO:0000259" key="5">
    <source>
        <dbReference type="Pfam" id="PF13476"/>
    </source>
</evidence>
<dbReference type="PANTHER" id="PTHR32114">
    <property type="entry name" value="ABC TRANSPORTER ABCH.3"/>
    <property type="match status" value="1"/>
</dbReference>
<dbReference type="GO" id="GO:0016887">
    <property type="term" value="F:ATP hydrolysis activity"/>
    <property type="evidence" value="ECO:0007669"/>
    <property type="project" value="InterPro"/>
</dbReference>
<dbReference type="GO" id="GO:0006302">
    <property type="term" value="P:double-strand break repair"/>
    <property type="evidence" value="ECO:0007669"/>
    <property type="project" value="InterPro"/>
</dbReference>
<evidence type="ECO:0000313" key="7">
    <source>
        <dbReference type="Proteomes" id="UP000029628"/>
    </source>
</evidence>
<evidence type="ECO:0000256" key="1">
    <source>
        <dbReference type="ARBA" id="ARBA00006930"/>
    </source>
</evidence>
<proteinExistence type="inferred from homology"/>
<evidence type="ECO:0000256" key="2">
    <source>
        <dbReference type="ARBA" id="ARBA00011322"/>
    </source>
</evidence>
<dbReference type="Pfam" id="PF13558">
    <property type="entry name" value="SbcC_Walker_B"/>
    <property type="match status" value="1"/>
</dbReference>